<comment type="caution">
    <text evidence="1">The sequence shown here is derived from an EMBL/GenBank/DDBJ whole genome shotgun (WGS) entry which is preliminary data.</text>
</comment>
<name>A0A645HD12_9ZZZZ</name>
<organism evidence="1">
    <name type="scientific">bioreactor metagenome</name>
    <dbReference type="NCBI Taxonomy" id="1076179"/>
    <lineage>
        <taxon>unclassified sequences</taxon>
        <taxon>metagenomes</taxon>
        <taxon>ecological metagenomes</taxon>
    </lineage>
</organism>
<sequence>MIAAQCALASKIDEVIVQLNIPFAKGFLDPLKAFLVNVAFLVFIVENRKFGVPHLQAFNGQVIGSGFIVNQDAAQLSGFVRHTAQNNLARSVDQVVS</sequence>
<accession>A0A645HD12</accession>
<protein>
    <submittedName>
        <fullName evidence="1">Uncharacterized protein</fullName>
    </submittedName>
</protein>
<dbReference type="EMBL" id="VSSQ01090547">
    <property type="protein sequence ID" value="MPN36416.1"/>
    <property type="molecule type" value="Genomic_DNA"/>
</dbReference>
<reference evidence="1" key="1">
    <citation type="submission" date="2019-08" db="EMBL/GenBank/DDBJ databases">
        <authorList>
            <person name="Kucharzyk K."/>
            <person name="Murdoch R.W."/>
            <person name="Higgins S."/>
            <person name="Loffler F."/>
        </authorList>
    </citation>
    <scope>NUCLEOTIDE SEQUENCE</scope>
</reference>
<proteinExistence type="predicted"/>
<evidence type="ECO:0000313" key="1">
    <source>
        <dbReference type="EMBL" id="MPN36416.1"/>
    </source>
</evidence>
<dbReference type="AlphaFoldDB" id="A0A645HD12"/>
<gene>
    <name evidence="1" type="ORF">SDC9_183925</name>
</gene>